<accession>A0A6A4IHH6</accession>
<reference evidence="1" key="1">
    <citation type="journal article" date="2019" name="Environ. Microbiol.">
        <title>Fungal ecological strategies reflected in gene transcription - a case study of two litter decomposers.</title>
        <authorList>
            <person name="Barbi F."/>
            <person name="Kohler A."/>
            <person name="Barry K."/>
            <person name="Baskaran P."/>
            <person name="Daum C."/>
            <person name="Fauchery L."/>
            <person name="Ihrmark K."/>
            <person name="Kuo A."/>
            <person name="LaButti K."/>
            <person name="Lipzen A."/>
            <person name="Morin E."/>
            <person name="Grigoriev I.V."/>
            <person name="Henrissat B."/>
            <person name="Lindahl B."/>
            <person name="Martin F."/>
        </authorList>
    </citation>
    <scope>NUCLEOTIDE SEQUENCE</scope>
    <source>
        <strain evidence="1">JB14</strain>
    </source>
</reference>
<protein>
    <submittedName>
        <fullName evidence="1">Uncharacterized protein</fullName>
    </submittedName>
</protein>
<proteinExistence type="predicted"/>
<keyword evidence="2" id="KW-1185">Reference proteome</keyword>
<organism evidence="1 2">
    <name type="scientific">Gymnopus androsaceus JB14</name>
    <dbReference type="NCBI Taxonomy" id="1447944"/>
    <lineage>
        <taxon>Eukaryota</taxon>
        <taxon>Fungi</taxon>
        <taxon>Dikarya</taxon>
        <taxon>Basidiomycota</taxon>
        <taxon>Agaricomycotina</taxon>
        <taxon>Agaricomycetes</taxon>
        <taxon>Agaricomycetidae</taxon>
        <taxon>Agaricales</taxon>
        <taxon>Marasmiineae</taxon>
        <taxon>Omphalotaceae</taxon>
        <taxon>Gymnopus</taxon>
    </lineage>
</organism>
<gene>
    <name evidence="1" type="ORF">BT96DRAFT_984527</name>
</gene>
<dbReference type="AlphaFoldDB" id="A0A6A4IHH6"/>
<name>A0A6A4IHH6_9AGAR</name>
<dbReference type="InterPro" id="IPR036691">
    <property type="entry name" value="Endo/exonu/phosph_ase_sf"/>
</dbReference>
<dbReference type="Proteomes" id="UP000799118">
    <property type="component" value="Unassembled WGS sequence"/>
</dbReference>
<evidence type="ECO:0000313" key="2">
    <source>
        <dbReference type="Proteomes" id="UP000799118"/>
    </source>
</evidence>
<evidence type="ECO:0000313" key="1">
    <source>
        <dbReference type="EMBL" id="KAE9409450.1"/>
    </source>
</evidence>
<dbReference type="Gene3D" id="3.60.10.10">
    <property type="entry name" value="Endonuclease/exonuclease/phosphatase"/>
    <property type="match status" value="1"/>
</dbReference>
<dbReference type="EMBL" id="ML769387">
    <property type="protein sequence ID" value="KAE9409450.1"/>
    <property type="molecule type" value="Genomic_DNA"/>
</dbReference>
<dbReference type="OrthoDB" id="3067660at2759"/>
<sequence length="283" mass="32761">MDALDDLKQILHLKDGWHTTFPNKKSFTFLQTATGSQSRIDRIYATEAIMETAKDLISVQITSEGAPMKGKGRWRVPEYVVKDKDLLEYARQQGIIAKKEIEDLTSRLQDQNLQRIWNSYKTKVIHKARERAKQIIPGLVRKINEVQLELDCILDDVLQPETDKIKHACRLQEKISKMEQSYYLQMQKDHKVKHRLEGDTPTRYWSQANKETKPRDMIYALKKPGMTEDEHGVLPGNAYEKLSPQMANIGMIHHKNLQTAGIDPTKETERDESTPAILELIRK</sequence>